<organism evidence="1 2">
    <name type="scientific">Fructilactobacillus florum 8D</name>
    <dbReference type="NCBI Taxonomy" id="1221538"/>
    <lineage>
        <taxon>Bacteria</taxon>
        <taxon>Bacillati</taxon>
        <taxon>Bacillota</taxon>
        <taxon>Bacilli</taxon>
        <taxon>Lactobacillales</taxon>
        <taxon>Lactobacillaceae</taxon>
        <taxon>Fructilactobacillus</taxon>
    </lineage>
</organism>
<protein>
    <recommendedName>
        <fullName evidence="3">YolD-like family protein</fullName>
    </recommendedName>
</protein>
<sequence>MAQYTSVERQRAQQVLQEQQTTEEIGLLLKKAYDEQVEISIQLAQKDERGLTNQLITGKILGYTEQNDIMIGNEVIAIDLINWCQVEIDNVAVK</sequence>
<evidence type="ECO:0008006" key="3">
    <source>
        <dbReference type="Google" id="ProtNLM"/>
    </source>
</evidence>
<evidence type="ECO:0000313" key="2">
    <source>
        <dbReference type="Proteomes" id="UP000019474"/>
    </source>
</evidence>
<dbReference type="Proteomes" id="UP000019474">
    <property type="component" value="Unassembled WGS sequence"/>
</dbReference>
<dbReference type="PATRIC" id="fig|1221538.3.peg.470"/>
<accession>W9EH81</accession>
<gene>
    <name evidence="1" type="ORF">B808_467</name>
</gene>
<evidence type="ECO:0000313" key="1">
    <source>
        <dbReference type="EMBL" id="ETO40621.1"/>
    </source>
</evidence>
<reference evidence="1 2" key="1">
    <citation type="submission" date="2012-08" db="EMBL/GenBank/DDBJ databases">
        <title>Genome sequencing of Lactobacillus florum 8D.</title>
        <authorList>
            <person name="Kim E.B."/>
            <person name="Marco M.L."/>
        </authorList>
    </citation>
    <scope>NUCLEOTIDE SEQUENCE [LARGE SCALE GENOMIC DNA]</scope>
    <source>
        <strain evidence="1 2">8D</strain>
    </source>
</reference>
<comment type="caution">
    <text evidence="1">The sequence shown here is derived from an EMBL/GenBank/DDBJ whole genome shotgun (WGS) entry which is preliminary data.</text>
</comment>
<dbReference type="EMBL" id="ALXG01000018">
    <property type="protein sequence ID" value="ETO40621.1"/>
    <property type="molecule type" value="Genomic_DNA"/>
</dbReference>
<dbReference type="AlphaFoldDB" id="W9EH81"/>
<dbReference type="RefSeq" id="WP_009166300.1">
    <property type="nucleotide sequence ID" value="NZ_ALXG01000018.1"/>
</dbReference>
<name>W9EH81_9LACO</name>
<proteinExistence type="predicted"/>
<keyword evidence="2" id="KW-1185">Reference proteome</keyword>